<feature type="compositionally biased region" description="Polar residues" evidence="1">
    <location>
        <begin position="124"/>
        <end position="135"/>
    </location>
</feature>
<protein>
    <submittedName>
        <fullName evidence="3">(apollo) hypothetical protein</fullName>
    </submittedName>
</protein>
<dbReference type="OrthoDB" id="434647at2759"/>
<dbReference type="SMART" id="SM00451">
    <property type="entry name" value="ZnF_U1"/>
    <property type="match status" value="3"/>
</dbReference>
<dbReference type="GO" id="GO:0008270">
    <property type="term" value="F:zinc ion binding"/>
    <property type="evidence" value="ECO:0007669"/>
    <property type="project" value="InterPro"/>
</dbReference>
<feature type="region of interest" description="Disordered" evidence="1">
    <location>
        <begin position="208"/>
        <end position="274"/>
    </location>
</feature>
<dbReference type="AlphaFoldDB" id="A0A8S3XD24"/>
<dbReference type="InterPro" id="IPR003604">
    <property type="entry name" value="Matrin/U1-like-C_Znf_C2H2"/>
</dbReference>
<dbReference type="InterPro" id="IPR006578">
    <property type="entry name" value="MADF-dom"/>
</dbReference>
<gene>
    <name evidence="3" type="ORF">PAPOLLO_LOCUS16800</name>
</gene>
<feature type="compositionally biased region" description="Polar residues" evidence="1">
    <location>
        <begin position="252"/>
        <end position="272"/>
    </location>
</feature>
<feature type="compositionally biased region" description="Acidic residues" evidence="1">
    <location>
        <begin position="597"/>
        <end position="611"/>
    </location>
</feature>
<feature type="domain" description="MADF" evidence="2">
    <location>
        <begin position="5"/>
        <end position="94"/>
    </location>
</feature>
<dbReference type="PANTHER" id="PTHR12243">
    <property type="entry name" value="MADF DOMAIN TRANSCRIPTION FACTOR"/>
    <property type="match status" value="1"/>
</dbReference>
<sequence>MLKEKLIEEVRKYPLLYDLRDPKYSDVHKKEKAWNEIAIVLSQPASECKKIWQNLREYHRRAIKKKATKSGQSANTNKKWQYETEMSFLLPHYKERSTVTSVDNTDDGDDENSLSAAEILANVTNNEESQDSSIISERPESSVSMYDSSRSVFPDIPKTTKRKKLQETNLDDKEIEELLESSEIEDFIPSDVDVGDPEWSIHHVSVSIPSTSYSGDSSSEPESDKENSQKKRRRRGRKRGKGRVRGGGRANHQASPLLSSPSERGTTSSGNWSVKDFHPRFPELMQPAYLWTDTVGNERYSNAYGDYRGGYGPMNSGGFGPMNGGGFGPMNSGNFGPPRNMGPPPGNFGPRPLFPPEEMQMFMGRGFGPQGPPNRFRKNKDKATRYLIRCGVPKEHLKNLPRALLQLIEPQYCGLCAQEFNSFAISRTHYVSKNHLKNQKKWLSQQSEGGFQQAREIPFKSRELYCELCDVHITSKSHADSHYAGKPHRAIVEGRKMPRNPALLQRSMSNRLEQLIRREKKNLKPLEDAELKEEQAKETKTVQSELYCDICKTSVTCTEQMTMHLNGKRHLQKEKQHILKMMKGDTNDNKDNTKEGGEEDDENEEEGDEGETDKKDDGENGDEEGDEVEAVEGGDAEAGAGGGEDDFDWGNGSGTWDEPETIQW</sequence>
<keyword evidence="4" id="KW-1185">Reference proteome</keyword>
<dbReference type="GO" id="GO:0006357">
    <property type="term" value="P:regulation of transcription by RNA polymerase II"/>
    <property type="evidence" value="ECO:0007669"/>
    <property type="project" value="TreeGrafter"/>
</dbReference>
<dbReference type="SMART" id="SM00595">
    <property type="entry name" value="MADF"/>
    <property type="match status" value="1"/>
</dbReference>
<feature type="compositionally biased region" description="Low complexity" evidence="1">
    <location>
        <begin position="141"/>
        <end position="151"/>
    </location>
</feature>
<proteinExistence type="predicted"/>
<evidence type="ECO:0000313" key="3">
    <source>
        <dbReference type="EMBL" id="CAG5018082.1"/>
    </source>
</evidence>
<comment type="caution">
    <text evidence="3">The sequence shown here is derived from an EMBL/GenBank/DDBJ whole genome shotgun (WGS) entry which is preliminary data.</text>
</comment>
<dbReference type="GO" id="GO:0003676">
    <property type="term" value="F:nucleic acid binding"/>
    <property type="evidence" value="ECO:0007669"/>
    <property type="project" value="InterPro"/>
</dbReference>
<dbReference type="Proteomes" id="UP000691718">
    <property type="component" value="Unassembled WGS sequence"/>
</dbReference>
<dbReference type="Pfam" id="PF12874">
    <property type="entry name" value="zf-met"/>
    <property type="match status" value="2"/>
</dbReference>
<evidence type="ECO:0000256" key="1">
    <source>
        <dbReference type="SAM" id="MobiDB-lite"/>
    </source>
</evidence>
<feature type="region of interest" description="Disordered" evidence="1">
    <location>
        <begin position="581"/>
        <end position="664"/>
    </location>
</feature>
<feature type="compositionally biased region" description="Acidic residues" evidence="1">
    <location>
        <begin position="619"/>
        <end position="635"/>
    </location>
</feature>
<dbReference type="Pfam" id="PF10545">
    <property type="entry name" value="MADF_DNA_bdg"/>
    <property type="match status" value="1"/>
</dbReference>
<dbReference type="PROSITE" id="PS51029">
    <property type="entry name" value="MADF"/>
    <property type="match status" value="1"/>
</dbReference>
<accession>A0A8S3XD24</accession>
<organism evidence="3 4">
    <name type="scientific">Parnassius apollo</name>
    <name type="common">Apollo butterfly</name>
    <name type="synonym">Papilio apollo</name>
    <dbReference type="NCBI Taxonomy" id="110799"/>
    <lineage>
        <taxon>Eukaryota</taxon>
        <taxon>Metazoa</taxon>
        <taxon>Ecdysozoa</taxon>
        <taxon>Arthropoda</taxon>
        <taxon>Hexapoda</taxon>
        <taxon>Insecta</taxon>
        <taxon>Pterygota</taxon>
        <taxon>Neoptera</taxon>
        <taxon>Endopterygota</taxon>
        <taxon>Lepidoptera</taxon>
        <taxon>Glossata</taxon>
        <taxon>Ditrysia</taxon>
        <taxon>Papilionoidea</taxon>
        <taxon>Papilionidae</taxon>
        <taxon>Parnassiinae</taxon>
        <taxon>Parnassini</taxon>
        <taxon>Parnassius</taxon>
        <taxon>Parnassius</taxon>
    </lineage>
</organism>
<dbReference type="InterPro" id="IPR039353">
    <property type="entry name" value="TF_Adf1"/>
</dbReference>
<dbReference type="GO" id="GO:0005667">
    <property type="term" value="C:transcription regulator complex"/>
    <property type="evidence" value="ECO:0007669"/>
    <property type="project" value="TreeGrafter"/>
</dbReference>
<feature type="compositionally biased region" description="Basic and acidic residues" evidence="1">
    <location>
        <begin position="581"/>
        <end position="596"/>
    </location>
</feature>
<feature type="compositionally biased region" description="Basic residues" evidence="1">
    <location>
        <begin position="230"/>
        <end position="246"/>
    </location>
</feature>
<dbReference type="InterPro" id="IPR013087">
    <property type="entry name" value="Znf_C2H2_type"/>
</dbReference>
<dbReference type="GO" id="GO:0005634">
    <property type="term" value="C:nucleus"/>
    <property type="evidence" value="ECO:0007669"/>
    <property type="project" value="TreeGrafter"/>
</dbReference>
<dbReference type="PANTHER" id="PTHR12243:SF67">
    <property type="entry name" value="COREPRESSOR OF PANGOLIN, ISOFORM A-RELATED"/>
    <property type="match status" value="1"/>
</dbReference>
<feature type="compositionally biased region" description="Low complexity" evidence="1">
    <location>
        <begin position="208"/>
        <end position="220"/>
    </location>
</feature>
<reference evidence="3" key="1">
    <citation type="submission" date="2021-04" db="EMBL/GenBank/DDBJ databases">
        <authorList>
            <person name="Tunstrom K."/>
        </authorList>
    </citation>
    <scope>NUCLEOTIDE SEQUENCE</scope>
</reference>
<dbReference type="EMBL" id="CAJQZP010001125">
    <property type="protein sequence ID" value="CAG5018082.1"/>
    <property type="molecule type" value="Genomic_DNA"/>
</dbReference>
<feature type="region of interest" description="Disordered" evidence="1">
    <location>
        <begin position="124"/>
        <end position="168"/>
    </location>
</feature>
<evidence type="ECO:0000313" key="4">
    <source>
        <dbReference type="Proteomes" id="UP000691718"/>
    </source>
</evidence>
<evidence type="ECO:0000259" key="2">
    <source>
        <dbReference type="PROSITE" id="PS51029"/>
    </source>
</evidence>
<name>A0A8S3XD24_PARAO</name>